<reference evidence="2" key="1">
    <citation type="journal article" date="2014" name="Front. Microbiol.">
        <title>High frequency of phylogenetically diverse reductive dehalogenase-homologous genes in deep subseafloor sedimentary metagenomes.</title>
        <authorList>
            <person name="Kawai M."/>
            <person name="Futagami T."/>
            <person name="Toyoda A."/>
            <person name="Takaki Y."/>
            <person name="Nishi S."/>
            <person name="Hori S."/>
            <person name="Arai W."/>
            <person name="Tsubouchi T."/>
            <person name="Morono Y."/>
            <person name="Uchiyama I."/>
            <person name="Ito T."/>
            <person name="Fujiyama A."/>
            <person name="Inagaki F."/>
            <person name="Takami H."/>
        </authorList>
    </citation>
    <scope>NUCLEOTIDE SEQUENCE</scope>
    <source>
        <strain evidence="2">Expedition CK06-06</strain>
    </source>
</reference>
<keyword evidence="1" id="KW-1133">Transmembrane helix</keyword>
<name>X1H937_9ZZZZ</name>
<dbReference type="AlphaFoldDB" id="X1H937"/>
<evidence type="ECO:0000313" key="2">
    <source>
        <dbReference type="EMBL" id="GAH53555.1"/>
    </source>
</evidence>
<comment type="caution">
    <text evidence="2">The sequence shown here is derived from an EMBL/GenBank/DDBJ whole genome shotgun (WGS) entry which is preliminary data.</text>
</comment>
<gene>
    <name evidence="2" type="ORF">S03H2_38096</name>
</gene>
<proteinExistence type="predicted"/>
<accession>X1H937</accession>
<feature type="transmembrane region" description="Helical" evidence="1">
    <location>
        <begin position="20"/>
        <end position="47"/>
    </location>
</feature>
<protein>
    <submittedName>
        <fullName evidence="2">Uncharacterized protein</fullName>
    </submittedName>
</protein>
<evidence type="ECO:0000256" key="1">
    <source>
        <dbReference type="SAM" id="Phobius"/>
    </source>
</evidence>
<keyword evidence="1" id="KW-0472">Membrane</keyword>
<keyword evidence="1" id="KW-0812">Transmembrane</keyword>
<sequence>MEGLITIMGNGFADIQANVISVVSLAAPVVITILGILVIWGFAFTFFKNMGSK</sequence>
<dbReference type="EMBL" id="BARU01023473">
    <property type="protein sequence ID" value="GAH53555.1"/>
    <property type="molecule type" value="Genomic_DNA"/>
</dbReference>
<organism evidence="2">
    <name type="scientific">marine sediment metagenome</name>
    <dbReference type="NCBI Taxonomy" id="412755"/>
    <lineage>
        <taxon>unclassified sequences</taxon>
        <taxon>metagenomes</taxon>
        <taxon>ecological metagenomes</taxon>
    </lineage>
</organism>